<dbReference type="InterPro" id="IPR000073">
    <property type="entry name" value="AB_hydrolase_1"/>
</dbReference>
<dbReference type="GO" id="GO:0016020">
    <property type="term" value="C:membrane"/>
    <property type="evidence" value="ECO:0007669"/>
    <property type="project" value="TreeGrafter"/>
</dbReference>
<dbReference type="GO" id="GO:0003824">
    <property type="term" value="F:catalytic activity"/>
    <property type="evidence" value="ECO:0007669"/>
    <property type="project" value="InterPro"/>
</dbReference>
<evidence type="ECO:0000313" key="3">
    <source>
        <dbReference type="Proteomes" id="UP001172673"/>
    </source>
</evidence>
<dbReference type="InterPro" id="IPR000639">
    <property type="entry name" value="Epox_hydrolase-like"/>
</dbReference>
<dbReference type="EMBL" id="JAPDRK010000013">
    <property type="protein sequence ID" value="KAJ9606572.1"/>
    <property type="molecule type" value="Genomic_DNA"/>
</dbReference>
<reference evidence="2" key="1">
    <citation type="submission" date="2022-10" db="EMBL/GenBank/DDBJ databases">
        <title>Culturing micro-colonial fungi from biological soil crusts in the Mojave desert and describing Neophaeococcomyces mojavensis, and introducing the new genera and species Taxawa tesnikishii.</title>
        <authorList>
            <person name="Kurbessoian T."/>
            <person name="Stajich J.E."/>
        </authorList>
    </citation>
    <scope>NUCLEOTIDE SEQUENCE</scope>
    <source>
        <strain evidence="2">TK_41</strain>
    </source>
</reference>
<proteinExistence type="predicted"/>
<sequence>MTDSEQSALADISRIINLPHGINAYTAGHGPPVVLLPGWPQTADAYSEVFESLSKRHQVWAIDPPGLGDSAPSKVGYDTQNISKLLDESLSSTISAPYHLVGHDVGAWIAYAWAAQFPSSIKSLTVLDSAIPGKAPPLSFPLPDETNLKMWQFSFNRLPDLPEALTQGRERVLLDWLFDHKATHPERITEAKRTRYAQCYSRSNAMSQGFAYYRAVTVSAQQNMKFSKTKSSMPVLAIGGSSGIGHSLRISMESLADNVTGGEIEDCGHFVTEEQPEEVSRRLLEFFKNVDSSVTSGP</sequence>
<evidence type="ECO:0000313" key="2">
    <source>
        <dbReference type="EMBL" id="KAJ9606572.1"/>
    </source>
</evidence>
<organism evidence="2 3">
    <name type="scientific">Cladophialophora chaetospira</name>
    <dbReference type="NCBI Taxonomy" id="386627"/>
    <lineage>
        <taxon>Eukaryota</taxon>
        <taxon>Fungi</taxon>
        <taxon>Dikarya</taxon>
        <taxon>Ascomycota</taxon>
        <taxon>Pezizomycotina</taxon>
        <taxon>Eurotiomycetes</taxon>
        <taxon>Chaetothyriomycetidae</taxon>
        <taxon>Chaetothyriales</taxon>
        <taxon>Herpotrichiellaceae</taxon>
        <taxon>Cladophialophora</taxon>
    </lineage>
</organism>
<keyword evidence="3" id="KW-1185">Reference proteome</keyword>
<dbReference type="PANTHER" id="PTHR43798:SF33">
    <property type="entry name" value="HYDROLASE, PUTATIVE (AFU_ORTHOLOGUE AFUA_2G14860)-RELATED"/>
    <property type="match status" value="1"/>
</dbReference>
<comment type="caution">
    <text evidence="2">The sequence shown here is derived from an EMBL/GenBank/DDBJ whole genome shotgun (WGS) entry which is preliminary data.</text>
</comment>
<dbReference type="Gene3D" id="3.40.50.1820">
    <property type="entry name" value="alpha/beta hydrolase"/>
    <property type="match status" value="1"/>
</dbReference>
<accession>A0AA38X4A2</accession>
<name>A0AA38X4A2_9EURO</name>
<dbReference type="PRINTS" id="PR00412">
    <property type="entry name" value="EPOXHYDRLASE"/>
</dbReference>
<dbReference type="AlphaFoldDB" id="A0AA38X4A2"/>
<dbReference type="Pfam" id="PF00561">
    <property type="entry name" value="Abhydrolase_1"/>
    <property type="match status" value="1"/>
</dbReference>
<dbReference type="InterPro" id="IPR029058">
    <property type="entry name" value="AB_hydrolase_fold"/>
</dbReference>
<dbReference type="InterPro" id="IPR050266">
    <property type="entry name" value="AB_hydrolase_sf"/>
</dbReference>
<dbReference type="PANTHER" id="PTHR43798">
    <property type="entry name" value="MONOACYLGLYCEROL LIPASE"/>
    <property type="match status" value="1"/>
</dbReference>
<evidence type="ECO:0000259" key="1">
    <source>
        <dbReference type="Pfam" id="PF00561"/>
    </source>
</evidence>
<dbReference type="SUPFAM" id="SSF53474">
    <property type="entry name" value="alpha/beta-Hydrolases"/>
    <property type="match status" value="1"/>
</dbReference>
<protein>
    <recommendedName>
        <fullName evidence="1">AB hydrolase-1 domain-containing protein</fullName>
    </recommendedName>
</protein>
<dbReference type="Proteomes" id="UP001172673">
    <property type="component" value="Unassembled WGS sequence"/>
</dbReference>
<feature type="domain" description="AB hydrolase-1" evidence="1">
    <location>
        <begin position="31"/>
        <end position="274"/>
    </location>
</feature>
<gene>
    <name evidence="2" type="ORF">H2200_008580</name>
</gene>